<evidence type="ECO:0000259" key="6">
    <source>
        <dbReference type="PROSITE" id="PS51380"/>
    </source>
</evidence>
<evidence type="ECO:0000313" key="8">
    <source>
        <dbReference type="Proteomes" id="UP000053259"/>
    </source>
</evidence>
<keyword evidence="4 5" id="KW-0472">Membrane</keyword>
<feature type="transmembrane region" description="Helical" evidence="5">
    <location>
        <begin position="20"/>
        <end position="42"/>
    </location>
</feature>
<evidence type="ECO:0000256" key="2">
    <source>
        <dbReference type="ARBA" id="ARBA00022692"/>
    </source>
</evidence>
<feature type="transmembrane region" description="Helical" evidence="5">
    <location>
        <begin position="104"/>
        <end position="124"/>
    </location>
</feature>
<keyword evidence="2 5" id="KW-0812">Transmembrane</keyword>
<gene>
    <name evidence="7" type="ORF">PV09_05443</name>
</gene>
<evidence type="ECO:0000256" key="4">
    <source>
        <dbReference type="ARBA" id="ARBA00023136"/>
    </source>
</evidence>
<dbReference type="PROSITE" id="PS51380">
    <property type="entry name" value="EXS"/>
    <property type="match status" value="1"/>
</dbReference>
<dbReference type="FunCoup" id="A0A0D2AVN8">
    <property type="interactions" value="55"/>
</dbReference>
<name>A0A0D2AVN8_9PEZI</name>
<reference evidence="7 8" key="1">
    <citation type="submission" date="2015-01" db="EMBL/GenBank/DDBJ databases">
        <title>The Genome Sequence of Ochroconis gallopava CBS43764.</title>
        <authorList>
            <consortium name="The Broad Institute Genomics Platform"/>
            <person name="Cuomo C."/>
            <person name="de Hoog S."/>
            <person name="Gorbushina A."/>
            <person name="Stielow B."/>
            <person name="Teixiera M."/>
            <person name="Abouelleil A."/>
            <person name="Chapman S.B."/>
            <person name="Priest M."/>
            <person name="Young S.K."/>
            <person name="Wortman J."/>
            <person name="Nusbaum C."/>
            <person name="Birren B."/>
        </authorList>
    </citation>
    <scope>NUCLEOTIDE SEQUENCE [LARGE SCALE GENOMIC DNA]</scope>
    <source>
        <strain evidence="7 8">CBS 43764</strain>
    </source>
</reference>
<dbReference type="GO" id="GO:0005737">
    <property type="term" value="C:cytoplasm"/>
    <property type="evidence" value="ECO:0007669"/>
    <property type="project" value="TreeGrafter"/>
</dbReference>
<feature type="transmembrane region" description="Helical" evidence="5">
    <location>
        <begin position="274"/>
        <end position="292"/>
    </location>
</feature>
<dbReference type="GeneID" id="27313416"/>
<dbReference type="InterPro" id="IPR004342">
    <property type="entry name" value="EXS_C"/>
</dbReference>
<evidence type="ECO:0000313" key="7">
    <source>
        <dbReference type="EMBL" id="KIW03219.1"/>
    </source>
</evidence>
<dbReference type="OrthoDB" id="2159384at2759"/>
<dbReference type="AlphaFoldDB" id="A0A0D2AVN8"/>
<feature type="transmembrane region" description="Helical" evidence="5">
    <location>
        <begin position="70"/>
        <end position="92"/>
    </location>
</feature>
<protein>
    <recommendedName>
        <fullName evidence="6">EXS domain-containing protein</fullName>
    </recommendedName>
</protein>
<keyword evidence="3 5" id="KW-1133">Transmembrane helix</keyword>
<dbReference type="GO" id="GO:0016020">
    <property type="term" value="C:membrane"/>
    <property type="evidence" value="ECO:0007669"/>
    <property type="project" value="UniProtKB-SubCell"/>
</dbReference>
<feature type="domain" description="EXS" evidence="6">
    <location>
        <begin position="190"/>
        <end position="407"/>
    </location>
</feature>
<keyword evidence="8" id="KW-1185">Reference proteome</keyword>
<dbReference type="RefSeq" id="XP_016213088.1">
    <property type="nucleotide sequence ID" value="XM_016358949.1"/>
</dbReference>
<dbReference type="EMBL" id="KN847545">
    <property type="protein sequence ID" value="KIW03219.1"/>
    <property type="molecule type" value="Genomic_DNA"/>
</dbReference>
<dbReference type="HOGENOM" id="CLU_024081_2_1_1"/>
<evidence type="ECO:0000256" key="1">
    <source>
        <dbReference type="ARBA" id="ARBA00004141"/>
    </source>
</evidence>
<dbReference type="Proteomes" id="UP000053259">
    <property type="component" value="Unassembled WGS sequence"/>
</dbReference>
<dbReference type="PANTHER" id="PTHR10783">
    <property type="entry name" value="XENOTROPIC AND POLYTROPIC RETROVIRUS RECEPTOR 1-RELATED"/>
    <property type="match status" value="1"/>
</dbReference>
<accession>A0A0D2AVN8</accession>
<comment type="subcellular location">
    <subcellularLocation>
        <location evidence="1">Membrane</location>
        <topology evidence="1">Multi-pass membrane protein</topology>
    </subcellularLocation>
</comment>
<dbReference type="VEuPathDB" id="FungiDB:PV09_05443"/>
<proteinExistence type="predicted"/>
<dbReference type="InParanoid" id="A0A0D2AVN8"/>
<dbReference type="STRING" id="253628.A0A0D2AVN8"/>
<evidence type="ECO:0000256" key="5">
    <source>
        <dbReference type="SAM" id="Phobius"/>
    </source>
</evidence>
<dbReference type="PANTHER" id="PTHR10783:SF46">
    <property type="entry name" value="PROTEIN ERD1 HOMOLOG 2"/>
    <property type="match status" value="1"/>
</dbReference>
<dbReference type="Pfam" id="PF03124">
    <property type="entry name" value="EXS"/>
    <property type="match status" value="1"/>
</dbReference>
<organism evidence="7 8">
    <name type="scientific">Verruconis gallopava</name>
    <dbReference type="NCBI Taxonomy" id="253628"/>
    <lineage>
        <taxon>Eukaryota</taxon>
        <taxon>Fungi</taxon>
        <taxon>Dikarya</taxon>
        <taxon>Ascomycota</taxon>
        <taxon>Pezizomycotina</taxon>
        <taxon>Dothideomycetes</taxon>
        <taxon>Pleosporomycetidae</taxon>
        <taxon>Venturiales</taxon>
        <taxon>Sympoventuriaceae</taxon>
        <taxon>Verruconis</taxon>
    </lineage>
</organism>
<sequence>MDLDPHVEPELDSFSLFLPLPYRVALIIVLGVWAWGVNLHYLDLVKIDVPQLIRYPGRTSSSHIPHHQSCYRLATLLSIPYVASLLLFWLITRGNADAVLRWEILPNLYLLILVVCFFLPFSMVSGNGRHRFLHTLRRISIGGIAEAQDGKFGDILMADALTSYAKVLGDLFVALCMFFTKGRSSTGKPDRSCGGLFMVPLIISIPSMIRLRQCLIEYKRVQKSNRSGALSGQGWGGQHLANALKYSTAFPVIILSALQRNYEDGKYGMSEAGLFRLWLFFVFLNSLYSFYWDVTKDWDLTLFSEARNDPDHPWGLRRHRFFHSNSMYYYVIVIDLLLRCTWSFKLSPHLDHFNDLEGGIFLMEILEVFRRWIWIFFRVETEWVRTNRGPAPDDVLLGDFSKDHDSD</sequence>
<evidence type="ECO:0000256" key="3">
    <source>
        <dbReference type="ARBA" id="ARBA00022989"/>
    </source>
</evidence>